<feature type="transmembrane region" description="Helical" evidence="13">
    <location>
        <begin position="331"/>
        <end position="360"/>
    </location>
</feature>
<comment type="similarity">
    <text evidence="2">Belongs to the fatty acid desaturase type 1 family. AlkB subfamily.</text>
</comment>
<dbReference type="GO" id="GO:0006629">
    <property type="term" value="P:lipid metabolic process"/>
    <property type="evidence" value="ECO:0007669"/>
    <property type="project" value="InterPro"/>
</dbReference>
<evidence type="ECO:0000259" key="14">
    <source>
        <dbReference type="Pfam" id="PF00487"/>
    </source>
</evidence>
<dbReference type="InterPro" id="IPR005804">
    <property type="entry name" value="FA_desaturase_dom"/>
</dbReference>
<evidence type="ECO:0000256" key="13">
    <source>
        <dbReference type="SAM" id="Phobius"/>
    </source>
</evidence>
<evidence type="ECO:0000256" key="5">
    <source>
        <dbReference type="ARBA" id="ARBA00022692"/>
    </source>
</evidence>
<dbReference type="CDD" id="cd03512">
    <property type="entry name" value="Alkane-hydroxylase"/>
    <property type="match status" value="1"/>
</dbReference>
<organism evidence="15 16">
    <name type="scientific">Albidovulum denitrificans</name>
    <dbReference type="NCBI Taxonomy" id="404881"/>
    <lineage>
        <taxon>Bacteria</taxon>
        <taxon>Pseudomonadati</taxon>
        <taxon>Pseudomonadota</taxon>
        <taxon>Alphaproteobacteria</taxon>
        <taxon>Rhodobacterales</taxon>
        <taxon>Paracoccaceae</taxon>
        <taxon>Albidovulum</taxon>
    </lineage>
</organism>
<dbReference type="EMBL" id="PVEP01000001">
    <property type="protein sequence ID" value="PQV58923.1"/>
    <property type="molecule type" value="Genomic_DNA"/>
</dbReference>
<evidence type="ECO:0000256" key="6">
    <source>
        <dbReference type="ARBA" id="ARBA00022723"/>
    </source>
</evidence>
<feature type="compositionally biased region" description="Basic residues" evidence="12">
    <location>
        <begin position="100"/>
        <end position="115"/>
    </location>
</feature>
<evidence type="ECO:0000256" key="1">
    <source>
        <dbReference type="ARBA" id="ARBA00004429"/>
    </source>
</evidence>
<keyword evidence="7 13" id="KW-1133">Transmembrane helix</keyword>
<evidence type="ECO:0000256" key="11">
    <source>
        <dbReference type="ARBA" id="ARBA00023136"/>
    </source>
</evidence>
<dbReference type="RefSeq" id="WP_342747666.1">
    <property type="nucleotide sequence ID" value="NZ_PVEP01000001.1"/>
</dbReference>
<evidence type="ECO:0000313" key="15">
    <source>
        <dbReference type="EMBL" id="PQV58923.1"/>
    </source>
</evidence>
<evidence type="ECO:0000313" key="16">
    <source>
        <dbReference type="Proteomes" id="UP000238338"/>
    </source>
</evidence>
<evidence type="ECO:0000256" key="3">
    <source>
        <dbReference type="ARBA" id="ARBA00022475"/>
    </source>
</evidence>
<keyword evidence="6" id="KW-0479">Metal-binding</keyword>
<dbReference type="PANTHER" id="PTHR38674">
    <property type="entry name" value="ALKANE 1-MONOOXYGENASE 1"/>
    <property type="match status" value="1"/>
</dbReference>
<feature type="region of interest" description="Disordered" evidence="12">
    <location>
        <begin position="19"/>
        <end position="77"/>
    </location>
</feature>
<feature type="transmembrane region" description="Helical" evidence="13">
    <location>
        <begin position="217"/>
        <end position="234"/>
    </location>
</feature>
<evidence type="ECO:0000256" key="8">
    <source>
        <dbReference type="ARBA" id="ARBA00023002"/>
    </source>
</evidence>
<comment type="subcellular location">
    <subcellularLocation>
        <location evidence="1">Cell inner membrane</location>
        <topology evidence="1">Multi-pass membrane protein</topology>
    </subcellularLocation>
</comment>
<reference evidence="15 16" key="1">
    <citation type="submission" date="2018-02" db="EMBL/GenBank/DDBJ databases">
        <title>Genomic Encyclopedia of Archaeal and Bacterial Type Strains, Phase II (KMG-II): from individual species to whole genera.</title>
        <authorList>
            <person name="Goeker M."/>
        </authorList>
    </citation>
    <scope>NUCLEOTIDE SEQUENCE [LARGE SCALE GENOMIC DNA]</scope>
    <source>
        <strain evidence="15 16">DSM 18921</strain>
    </source>
</reference>
<keyword evidence="8" id="KW-0560">Oxidoreductase</keyword>
<feature type="domain" description="Fatty acid desaturase" evidence="14">
    <location>
        <begin position="221"/>
        <end position="429"/>
    </location>
</feature>
<accession>A0A2S8SDP8</accession>
<dbReference type="GO" id="GO:0005886">
    <property type="term" value="C:plasma membrane"/>
    <property type="evidence" value="ECO:0007669"/>
    <property type="project" value="UniProtKB-SubCell"/>
</dbReference>
<keyword evidence="5 13" id="KW-0812">Transmembrane</keyword>
<sequence>MTAGESDKDDDMLAAIRFALDEDEAAPAPSKAAPRPAPPAAARPGKPGLRVIGGTDEVEDAAEVELPEPAPAADPAADVKRLVAESEPVAGCVPVAEGKRKPKPKRPPKPRQPSRLKLRFQAEKAHWRPLLPYAAAALAPVPLLILAAFFGGLFSALALLWMTGLTFAIDEFAKRRGIEAPGPRPEAEANRLSALLGLLHFPLLALGVWTLSGAGGHGFFSWIATFLAFGLWFGQVSNSNAHELIHRTDRRLFRLGMWVYISLLFGHHTSAHRLVHHRFVATPDDPNTAAEGESFYAFLLRAWPGAFVAGYEMEANRLGQTGFDWSRPNPYVLYIAGAVGFVFAVTAGFGADGLIAYLLLCAHAQLQLLLSDYVQHYGLLRDKLPSGTVMPAGPQHSWDAPHPLSGLMMLNAPRHADHHAHPGRPYTELTLSPGGRAPLLPYSLPAMATLALIPQLWHRVMDRRLAALRRRGAA</sequence>
<dbReference type="InterPro" id="IPR033885">
    <property type="entry name" value="AlkB/XylM"/>
</dbReference>
<dbReference type="GO" id="GO:0046872">
    <property type="term" value="F:metal ion binding"/>
    <property type="evidence" value="ECO:0007669"/>
    <property type="project" value="UniProtKB-KW"/>
</dbReference>
<protein>
    <submittedName>
        <fullName evidence="15">Alkane 1-monooxygenase</fullName>
    </submittedName>
</protein>
<dbReference type="PANTHER" id="PTHR38674:SF1">
    <property type="entry name" value="ALKANE 1-MONOOXYGENASE 1"/>
    <property type="match status" value="1"/>
</dbReference>
<gene>
    <name evidence="15" type="ORF">LX70_00742</name>
</gene>
<evidence type="ECO:0000256" key="10">
    <source>
        <dbReference type="ARBA" id="ARBA00023033"/>
    </source>
</evidence>
<feature type="compositionally biased region" description="Acidic residues" evidence="12">
    <location>
        <begin position="56"/>
        <end position="66"/>
    </location>
</feature>
<keyword evidence="11 13" id="KW-0472">Membrane</keyword>
<evidence type="ECO:0000256" key="2">
    <source>
        <dbReference type="ARBA" id="ARBA00010823"/>
    </source>
</evidence>
<keyword evidence="9" id="KW-0408">Iron</keyword>
<proteinExistence type="inferred from homology"/>
<dbReference type="AlphaFoldDB" id="A0A2S8SDP8"/>
<keyword evidence="3" id="KW-1003">Cell membrane</keyword>
<name>A0A2S8SDP8_9RHOB</name>
<feature type="region of interest" description="Disordered" evidence="12">
    <location>
        <begin position="93"/>
        <end position="115"/>
    </location>
</feature>
<evidence type="ECO:0000256" key="9">
    <source>
        <dbReference type="ARBA" id="ARBA00023004"/>
    </source>
</evidence>
<dbReference type="Proteomes" id="UP000238338">
    <property type="component" value="Unassembled WGS sequence"/>
</dbReference>
<keyword evidence="16" id="KW-1185">Reference proteome</keyword>
<comment type="caution">
    <text evidence="15">The sequence shown here is derived from an EMBL/GenBank/DDBJ whole genome shotgun (WGS) entry which is preliminary data.</text>
</comment>
<dbReference type="GO" id="GO:0004497">
    <property type="term" value="F:monooxygenase activity"/>
    <property type="evidence" value="ECO:0007669"/>
    <property type="project" value="UniProtKB-KW"/>
</dbReference>
<feature type="transmembrane region" description="Helical" evidence="13">
    <location>
        <begin position="255"/>
        <end position="275"/>
    </location>
</feature>
<dbReference type="Pfam" id="PF00487">
    <property type="entry name" value="FA_desaturase"/>
    <property type="match status" value="1"/>
</dbReference>
<keyword evidence="4" id="KW-0997">Cell inner membrane</keyword>
<evidence type="ECO:0000256" key="12">
    <source>
        <dbReference type="SAM" id="MobiDB-lite"/>
    </source>
</evidence>
<evidence type="ECO:0000256" key="7">
    <source>
        <dbReference type="ARBA" id="ARBA00022989"/>
    </source>
</evidence>
<keyword evidence="10 15" id="KW-0503">Monooxygenase</keyword>
<evidence type="ECO:0000256" key="4">
    <source>
        <dbReference type="ARBA" id="ARBA00022519"/>
    </source>
</evidence>